<dbReference type="WBParaSite" id="PDA_v2.g3104.t1">
    <property type="protein sequence ID" value="PDA_v2.g3104.t1"/>
    <property type="gene ID" value="PDA_v2.g3104"/>
</dbReference>
<keyword evidence="1" id="KW-1185">Reference proteome</keyword>
<accession>A0A914QGD1</accession>
<reference evidence="2" key="1">
    <citation type="submission" date="2022-11" db="UniProtKB">
        <authorList>
            <consortium name="WormBaseParasite"/>
        </authorList>
    </citation>
    <scope>IDENTIFICATION</scope>
</reference>
<proteinExistence type="predicted"/>
<protein>
    <submittedName>
        <fullName evidence="2">Uncharacterized protein</fullName>
    </submittedName>
</protein>
<dbReference type="AlphaFoldDB" id="A0A914QGD1"/>
<dbReference type="Proteomes" id="UP000887578">
    <property type="component" value="Unplaced"/>
</dbReference>
<sequence>MSRLIRDSDIHLNYRRWEIGIPWLSKASIYNDLSFPHEKTADVLEIYENVGNQFLPQKMYLETKKTIKAYEMLKTAKFVEDFFEAYTQIGNDMIAIQCIESVIDEHPCFKWLWKSYLEFLKDRFPRVSIKNVF</sequence>
<evidence type="ECO:0000313" key="1">
    <source>
        <dbReference type="Proteomes" id="UP000887578"/>
    </source>
</evidence>
<organism evidence="1 2">
    <name type="scientific">Panagrolaimus davidi</name>
    <dbReference type="NCBI Taxonomy" id="227884"/>
    <lineage>
        <taxon>Eukaryota</taxon>
        <taxon>Metazoa</taxon>
        <taxon>Ecdysozoa</taxon>
        <taxon>Nematoda</taxon>
        <taxon>Chromadorea</taxon>
        <taxon>Rhabditida</taxon>
        <taxon>Tylenchina</taxon>
        <taxon>Panagrolaimomorpha</taxon>
        <taxon>Panagrolaimoidea</taxon>
        <taxon>Panagrolaimidae</taxon>
        <taxon>Panagrolaimus</taxon>
    </lineage>
</organism>
<evidence type="ECO:0000313" key="2">
    <source>
        <dbReference type="WBParaSite" id="PDA_v2.g3104.t1"/>
    </source>
</evidence>
<name>A0A914QGD1_9BILA</name>